<gene>
    <name evidence="1" type="ORF">RCL2_001543100</name>
</gene>
<name>A0A8H3LLR3_9GLOM</name>
<evidence type="ECO:0000313" key="2">
    <source>
        <dbReference type="Proteomes" id="UP000615446"/>
    </source>
</evidence>
<comment type="caution">
    <text evidence="1">The sequence shown here is derived from an EMBL/GenBank/DDBJ whole genome shotgun (WGS) entry which is preliminary data.</text>
</comment>
<sequence>MNKKGESIENSKHLSGSFHSFFQSIIREFRLGNFLSNLTFNQSPGSFFTIDSALSILLDNCKKIPTTLSFASSKFSPAVGTIFR</sequence>
<protein>
    <submittedName>
        <fullName evidence="1">Uncharacterized protein</fullName>
    </submittedName>
</protein>
<reference evidence="1" key="1">
    <citation type="submission" date="2019-10" db="EMBL/GenBank/DDBJ databases">
        <title>Conservation and host-specific expression of non-tandemly repeated heterogenous ribosome RNA gene in arbuscular mycorrhizal fungi.</title>
        <authorList>
            <person name="Maeda T."/>
            <person name="Kobayashi Y."/>
            <person name="Nakagawa T."/>
            <person name="Ezawa T."/>
            <person name="Yamaguchi K."/>
            <person name="Bino T."/>
            <person name="Nishimoto Y."/>
            <person name="Shigenobu S."/>
            <person name="Kawaguchi M."/>
        </authorList>
    </citation>
    <scope>NUCLEOTIDE SEQUENCE</scope>
    <source>
        <strain evidence="1">HR1</strain>
    </source>
</reference>
<accession>A0A8H3LLR3</accession>
<dbReference type="Proteomes" id="UP000615446">
    <property type="component" value="Unassembled WGS sequence"/>
</dbReference>
<dbReference type="AlphaFoldDB" id="A0A8H3LLR3"/>
<organism evidence="1 2">
    <name type="scientific">Rhizophagus clarus</name>
    <dbReference type="NCBI Taxonomy" id="94130"/>
    <lineage>
        <taxon>Eukaryota</taxon>
        <taxon>Fungi</taxon>
        <taxon>Fungi incertae sedis</taxon>
        <taxon>Mucoromycota</taxon>
        <taxon>Glomeromycotina</taxon>
        <taxon>Glomeromycetes</taxon>
        <taxon>Glomerales</taxon>
        <taxon>Glomeraceae</taxon>
        <taxon>Rhizophagus</taxon>
    </lineage>
</organism>
<dbReference type="EMBL" id="BLAL01000178">
    <property type="protein sequence ID" value="GES88480.1"/>
    <property type="molecule type" value="Genomic_DNA"/>
</dbReference>
<evidence type="ECO:0000313" key="1">
    <source>
        <dbReference type="EMBL" id="GES88480.1"/>
    </source>
</evidence>
<proteinExistence type="predicted"/>